<proteinExistence type="predicted"/>
<evidence type="ECO:0000313" key="1">
    <source>
        <dbReference type="EMBL" id="MCI2283361.1"/>
    </source>
</evidence>
<reference evidence="1" key="1">
    <citation type="submission" date="2022-01" db="EMBL/GenBank/DDBJ databases">
        <title>Colwellia maritima, isolated from seawater.</title>
        <authorList>
            <person name="Kristyanto S."/>
            <person name="Jung J."/>
            <person name="Jeon C.O."/>
        </authorList>
    </citation>
    <scope>NUCLEOTIDE SEQUENCE</scope>
    <source>
        <strain evidence="1">MSW7</strain>
    </source>
</reference>
<dbReference type="EMBL" id="JAKKSL010000001">
    <property type="protein sequence ID" value="MCI2283361.1"/>
    <property type="molecule type" value="Genomic_DNA"/>
</dbReference>
<keyword evidence="2" id="KW-1185">Reference proteome</keyword>
<name>A0ABS9X1N4_9GAMM</name>
<dbReference type="RefSeq" id="WP_242284759.1">
    <property type="nucleotide sequence ID" value="NZ_JAKKSL010000001.1"/>
</dbReference>
<accession>A0ABS9X1N4</accession>
<organism evidence="1 2">
    <name type="scientific">Colwellia maritima</name>
    <dbReference type="NCBI Taxonomy" id="2912588"/>
    <lineage>
        <taxon>Bacteria</taxon>
        <taxon>Pseudomonadati</taxon>
        <taxon>Pseudomonadota</taxon>
        <taxon>Gammaproteobacteria</taxon>
        <taxon>Alteromonadales</taxon>
        <taxon>Colwelliaceae</taxon>
        <taxon>Colwellia</taxon>
    </lineage>
</organism>
<comment type="caution">
    <text evidence="1">The sequence shown here is derived from an EMBL/GenBank/DDBJ whole genome shotgun (WGS) entry which is preliminary data.</text>
</comment>
<gene>
    <name evidence="1" type="ORF">L3081_08060</name>
</gene>
<evidence type="ECO:0000313" key="2">
    <source>
        <dbReference type="Proteomes" id="UP001139646"/>
    </source>
</evidence>
<protein>
    <submittedName>
        <fullName evidence="1">Uncharacterized protein</fullName>
    </submittedName>
</protein>
<dbReference type="Proteomes" id="UP001139646">
    <property type="component" value="Unassembled WGS sequence"/>
</dbReference>
<sequence length="294" mass="32690">MQKSASSEQVNSQQQLDQLRGLILGKNNQVVTDGIKKEARDIVGDVLTEALHDRQQKDGSVNKVLLPLIEDSVEHSVMHHSDKLVNSLYPLMGSLVRKSVTSFLTDFMEKTNQLIDSSFTLKGLKWRIKAWQAGVSFSQYVASQTFSYRVEHVLLIHRETGLLLNSVNLSKASKGDADLISSMLTAINDFVGDSFLDSDNGPKEQLQTVTTDNFNLLIKPGPYASIAAAVMGNPPQAISNQLQITLEDIHRLYNRELNQFDGNNQSFVNCEALLLDCLLSEQKKPESTTQKNRG</sequence>